<reference evidence="4" key="2">
    <citation type="submission" date="2015-01" db="EMBL/GenBank/DDBJ databases">
        <title>Evolutionary Origins and Diversification of the Mycorrhizal Mutualists.</title>
        <authorList>
            <consortium name="DOE Joint Genome Institute"/>
            <consortium name="Mycorrhizal Genomics Consortium"/>
            <person name="Kohler A."/>
            <person name="Kuo A."/>
            <person name="Nagy L.G."/>
            <person name="Floudas D."/>
            <person name="Copeland A."/>
            <person name="Barry K.W."/>
            <person name="Cichocki N."/>
            <person name="Veneault-Fourrey C."/>
            <person name="LaButti K."/>
            <person name="Lindquist E.A."/>
            <person name="Lipzen A."/>
            <person name="Lundell T."/>
            <person name="Morin E."/>
            <person name="Murat C."/>
            <person name="Riley R."/>
            <person name="Ohm R."/>
            <person name="Sun H."/>
            <person name="Tunlid A."/>
            <person name="Henrissat B."/>
            <person name="Grigoriev I.V."/>
            <person name="Hibbett D.S."/>
            <person name="Martin F."/>
        </authorList>
    </citation>
    <scope>NUCLEOTIDE SEQUENCE [LARGE SCALE GENOMIC DNA]</scope>
    <source>
        <strain evidence="3 4">MUT 4182</strain>
    </source>
</reference>
<feature type="compositionally biased region" description="Polar residues" evidence="1">
    <location>
        <begin position="1"/>
        <end position="15"/>
    </location>
</feature>
<dbReference type="InterPro" id="IPR036397">
    <property type="entry name" value="RNaseH_sf"/>
</dbReference>
<name>A0A0C3PNJ0_9AGAM</name>
<evidence type="ECO:0008006" key="5">
    <source>
        <dbReference type="Google" id="ProtNLM"/>
    </source>
</evidence>
<dbReference type="EMBL" id="KN823722">
    <property type="protein sequence ID" value="KIO15990.1"/>
    <property type="molecule type" value="Genomic_DNA"/>
</dbReference>
<organism evidence="2 4">
    <name type="scientific">Tulasnella calospora MUT 4182</name>
    <dbReference type="NCBI Taxonomy" id="1051891"/>
    <lineage>
        <taxon>Eukaryota</taxon>
        <taxon>Fungi</taxon>
        <taxon>Dikarya</taxon>
        <taxon>Basidiomycota</taxon>
        <taxon>Agaricomycotina</taxon>
        <taxon>Agaricomycetes</taxon>
        <taxon>Cantharellales</taxon>
        <taxon>Tulasnellaceae</taxon>
        <taxon>Tulasnella</taxon>
    </lineage>
</organism>
<dbReference type="PANTHER" id="PTHR35871">
    <property type="entry name" value="EXPRESSED PROTEIN"/>
    <property type="match status" value="1"/>
</dbReference>
<sequence length="556" mass="63780">MRIAQTKLSGTSLNGNPIPKGKWFARQLRRKAEHVRKTGSLPERKQGTGGAHYSLLDEEDVRKAVKSFLSSSGIGEVNPRKLMKHVNEKVLPSLSHSKKSISESTAKLWMRKEGYQLVTHKNGRYEDGHERPDVMEYRTRFLELLADYEPLMRKYEGENCVASPLDLPPGVREIVAAFHDESCFHANDQKKRVWLTESQQLLRQKSRGRLVHVSDFIVEDRGRIFLSDAEVTAQMNLPKSEQLESFDARTIIYPGKNGDAYWDMKQLLIRKTIEICKVTHPEKQMLFIFDQSSAHRSFAPDALNAKRMNVNPGGKQPKMHATRIPMSNPNPQMRGTDQSMVFPSNHPTHPGEPKGMEAVLKERGLWARLETRCAPGKFPVGRCALCKASEAKRTKIEADARARMEAEPELYGFDTEDDSSSRDVYCCMEKCLSDQEDFRSEKPLLQQEIEKAGHLCLFLPKFHCELNPIEMYWGFAKQRFRDQCDGTFPRAKTLVPECLDGCPLETIRRFFRRSWRYVDAYRSGLTGKMADFAVKKYSSHRRIGAKVMMEVDMLTR</sequence>
<protein>
    <recommendedName>
        <fullName evidence="5">Tc1-like transposase DDE domain-containing protein</fullName>
    </recommendedName>
</protein>
<accession>A0A0C3PNJ0</accession>
<evidence type="ECO:0000313" key="4">
    <source>
        <dbReference type="Proteomes" id="UP000054248"/>
    </source>
</evidence>
<evidence type="ECO:0000256" key="1">
    <source>
        <dbReference type="SAM" id="MobiDB-lite"/>
    </source>
</evidence>
<dbReference type="STRING" id="1051891.A0A0C3PNJ0"/>
<dbReference type="HOGENOM" id="CLU_005726_3_1_1"/>
<dbReference type="Gene3D" id="3.30.420.10">
    <property type="entry name" value="Ribonuclease H-like superfamily/Ribonuclease H"/>
    <property type="match status" value="1"/>
</dbReference>
<proteinExistence type="predicted"/>
<dbReference type="GO" id="GO:0003676">
    <property type="term" value="F:nucleic acid binding"/>
    <property type="evidence" value="ECO:0007669"/>
    <property type="project" value="InterPro"/>
</dbReference>
<dbReference type="Proteomes" id="UP000054248">
    <property type="component" value="Unassembled WGS sequence"/>
</dbReference>
<evidence type="ECO:0000313" key="3">
    <source>
        <dbReference type="EMBL" id="KIO20402.1"/>
    </source>
</evidence>
<gene>
    <name evidence="3" type="ORF">M407DRAFT_81613</name>
    <name evidence="2" type="ORF">M407DRAFT_86551</name>
</gene>
<dbReference type="AlphaFoldDB" id="A0A0C3PNJ0"/>
<evidence type="ECO:0000313" key="2">
    <source>
        <dbReference type="EMBL" id="KIO15990.1"/>
    </source>
</evidence>
<reference evidence="2 4" key="1">
    <citation type="submission" date="2014-04" db="EMBL/GenBank/DDBJ databases">
        <authorList>
            <consortium name="DOE Joint Genome Institute"/>
            <person name="Kuo A."/>
            <person name="Girlanda M."/>
            <person name="Perotto S."/>
            <person name="Kohler A."/>
            <person name="Nagy L.G."/>
            <person name="Floudas D."/>
            <person name="Copeland A."/>
            <person name="Barry K.W."/>
            <person name="Cichocki N."/>
            <person name="Veneault-Fourrey C."/>
            <person name="LaButti K."/>
            <person name="Lindquist E.A."/>
            <person name="Lipzen A."/>
            <person name="Lundell T."/>
            <person name="Morin E."/>
            <person name="Murat C."/>
            <person name="Sun H."/>
            <person name="Tunlid A."/>
            <person name="Henrissat B."/>
            <person name="Grigoriev I.V."/>
            <person name="Hibbett D.S."/>
            <person name="Martin F."/>
            <person name="Nordberg H.P."/>
            <person name="Cantor M.N."/>
            <person name="Hua S.X."/>
        </authorList>
    </citation>
    <scope>NUCLEOTIDE SEQUENCE [LARGE SCALE GENOMIC DNA]</scope>
    <source>
        <strain evidence="2 4">MUT 4182</strain>
    </source>
</reference>
<feature type="region of interest" description="Disordered" evidence="1">
    <location>
        <begin position="1"/>
        <end position="20"/>
    </location>
</feature>
<keyword evidence="4" id="KW-1185">Reference proteome</keyword>
<reference evidence="2" key="3">
    <citation type="submission" date="2015-02" db="EMBL/GenBank/DDBJ databases">
        <title>Evolutionary Origins and Diversification of the Mycorrhizal Mutualists.</title>
        <authorList>
            <consortium name="DOE Joint Genome Institute"/>
            <consortium name="Mycorrhizal Genomics Consortium"/>
            <person name="Kohler A."/>
            <person name="Kuo A."/>
            <person name="Nagy L.G."/>
            <person name="Floudas D."/>
            <person name="Copeland A."/>
            <person name="Barry K.W."/>
            <person name="Cichocki N."/>
            <person name="Veneault-Fourrey C."/>
            <person name="LaButti K."/>
            <person name="Lindquist E.A."/>
            <person name="Lipzen A."/>
            <person name="Lundell T."/>
            <person name="Morin E."/>
            <person name="Murat C."/>
            <person name="Riley R."/>
            <person name="Ohm R."/>
            <person name="Sun H."/>
            <person name="Tunlid A."/>
            <person name="Henrissat B."/>
            <person name="Grigoriev I.V."/>
            <person name="Hibbett D.S."/>
            <person name="Martin F."/>
        </authorList>
    </citation>
    <scope>NUCLEOTIDE SEQUENCE</scope>
    <source>
        <strain evidence="2 4">MUT 4182</strain>
    </source>
</reference>
<dbReference type="PANTHER" id="PTHR35871:SF1">
    <property type="entry name" value="CXC1-LIKE CYSTEINE CLUSTER ASSOCIATED WITH KDZ TRANSPOSASES DOMAIN-CONTAINING PROTEIN"/>
    <property type="match status" value="1"/>
</dbReference>
<dbReference type="OrthoDB" id="2449121at2759"/>
<dbReference type="EMBL" id="KN823175">
    <property type="protein sequence ID" value="KIO20402.1"/>
    <property type="molecule type" value="Genomic_DNA"/>
</dbReference>